<name>A0A061SJ62_9CHLO</name>
<keyword evidence="6 11" id="KW-0256">Endoplasmic reticulum</keyword>
<evidence type="ECO:0000256" key="8">
    <source>
        <dbReference type="ARBA" id="ARBA00023098"/>
    </source>
</evidence>
<evidence type="ECO:0000256" key="11">
    <source>
        <dbReference type="RuleBase" id="RU367023"/>
    </source>
</evidence>
<dbReference type="PANTHER" id="PTHR12317">
    <property type="entry name" value="DIACYLGLYCEROL O-ACYLTRANSFERASE"/>
    <property type="match status" value="1"/>
</dbReference>
<dbReference type="Pfam" id="PF03982">
    <property type="entry name" value="DAGAT"/>
    <property type="match status" value="1"/>
</dbReference>
<dbReference type="GO" id="GO:0005789">
    <property type="term" value="C:endoplasmic reticulum membrane"/>
    <property type="evidence" value="ECO:0007669"/>
    <property type="project" value="UniProtKB-SubCell"/>
</dbReference>
<gene>
    <name evidence="12" type="primary">MGAT2</name>
    <name evidence="12" type="ORF">TSPGSL018_4998</name>
</gene>
<evidence type="ECO:0000256" key="7">
    <source>
        <dbReference type="ARBA" id="ARBA00022989"/>
    </source>
</evidence>
<evidence type="ECO:0000256" key="9">
    <source>
        <dbReference type="ARBA" id="ARBA00023136"/>
    </source>
</evidence>
<feature type="transmembrane region" description="Helical" evidence="11">
    <location>
        <begin position="14"/>
        <end position="35"/>
    </location>
</feature>
<dbReference type="AlphaFoldDB" id="A0A061SJ62"/>
<evidence type="ECO:0000256" key="2">
    <source>
        <dbReference type="ARBA" id="ARBA00005420"/>
    </source>
</evidence>
<evidence type="ECO:0000256" key="1">
    <source>
        <dbReference type="ARBA" id="ARBA00004477"/>
    </source>
</evidence>
<keyword evidence="5 11" id="KW-0812">Transmembrane</keyword>
<evidence type="ECO:0000256" key="4">
    <source>
        <dbReference type="ARBA" id="ARBA00022679"/>
    </source>
</evidence>
<dbReference type="InterPro" id="IPR007130">
    <property type="entry name" value="DAGAT"/>
</dbReference>
<comment type="subcellular location">
    <subcellularLocation>
        <location evidence="1 11">Endoplasmic reticulum membrane</location>
        <topology evidence="1 11">Multi-pass membrane protein</topology>
    </subcellularLocation>
</comment>
<comment type="similarity">
    <text evidence="2 11">Belongs to the diacylglycerol acyltransferase family.</text>
</comment>
<evidence type="ECO:0000256" key="6">
    <source>
        <dbReference type="ARBA" id="ARBA00022824"/>
    </source>
</evidence>
<evidence type="ECO:0000313" key="12">
    <source>
        <dbReference type="EMBL" id="JAC82746.1"/>
    </source>
</evidence>
<dbReference type="EC" id="2.3.1.-" evidence="11"/>
<proteinExistence type="inferred from homology"/>
<feature type="transmembrane region" description="Helical" evidence="11">
    <location>
        <begin position="95"/>
        <end position="117"/>
    </location>
</feature>
<keyword evidence="4 11" id="KW-0808">Transferase</keyword>
<keyword evidence="10 12" id="KW-0012">Acyltransferase</keyword>
<evidence type="ECO:0000256" key="10">
    <source>
        <dbReference type="ARBA" id="ARBA00023315"/>
    </source>
</evidence>
<keyword evidence="9 11" id="KW-0472">Membrane</keyword>
<feature type="transmembrane region" description="Helical" evidence="11">
    <location>
        <begin position="137"/>
        <end position="159"/>
    </location>
</feature>
<keyword evidence="8" id="KW-0443">Lipid metabolism</keyword>
<dbReference type="GO" id="GO:0006629">
    <property type="term" value="P:lipid metabolic process"/>
    <property type="evidence" value="ECO:0007669"/>
    <property type="project" value="UniProtKB-KW"/>
</dbReference>
<keyword evidence="7 11" id="KW-1133">Transmembrane helix</keyword>
<feature type="transmembrane region" description="Helical" evidence="11">
    <location>
        <begin position="56"/>
        <end position="83"/>
    </location>
</feature>
<dbReference type="EMBL" id="GBEZ01002294">
    <property type="protein sequence ID" value="JAC82746.1"/>
    <property type="molecule type" value="Transcribed_RNA"/>
</dbReference>
<reference evidence="12" key="1">
    <citation type="submission" date="2014-05" db="EMBL/GenBank/DDBJ databases">
        <title>The transcriptome of the halophilic microalga Tetraselmis sp. GSL018 isolated from the Great Salt Lake, Utah.</title>
        <authorList>
            <person name="Jinkerson R.E."/>
            <person name="D'Adamo S."/>
            <person name="Posewitz M.C."/>
        </authorList>
    </citation>
    <scope>NUCLEOTIDE SEQUENCE</scope>
    <source>
        <strain evidence="12">GSL018</strain>
    </source>
</reference>
<evidence type="ECO:0000256" key="5">
    <source>
        <dbReference type="ARBA" id="ARBA00022692"/>
    </source>
</evidence>
<dbReference type="PANTHER" id="PTHR12317:SF34">
    <property type="entry name" value="ACYLTRANSFERASE"/>
    <property type="match status" value="1"/>
</dbReference>
<accession>A0A061SJ62</accession>
<evidence type="ECO:0000256" key="3">
    <source>
        <dbReference type="ARBA" id="ARBA00022516"/>
    </source>
</evidence>
<dbReference type="GO" id="GO:0004144">
    <property type="term" value="F:diacylglycerol O-acyltransferase activity"/>
    <property type="evidence" value="ECO:0007669"/>
    <property type="project" value="UniProtKB-ARBA"/>
</dbReference>
<organism evidence="12">
    <name type="scientific">Tetraselmis sp. GSL018</name>
    <dbReference type="NCBI Taxonomy" id="582737"/>
    <lineage>
        <taxon>Eukaryota</taxon>
        <taxon>Viridiplantae</taxon>
        <taxon>Chlorophyta</taxon>
        <taxon>core chlorophytes</taxon>
        <taxon>Chlorodendrophyceae</taxon>
        <taxon>Chlorodendrales</taxon>
        <taxon>Chlorodendraceae</taxon>
        <taxon>Tetraselmis</taxon>
    </lineage>
</organism>
<protein>
    <recommendedName>
        <fullName evidence="11">Acyltransferase</fullName>
        <ecNumber evidence="11">2.3.1.-</ecNumber>
    </recommendedName>
</protein>
<feature type="transmembrane region" description="Helical" evidence="11">
    <location>
        <begin position="165"/>
        <end position="182"/>
    </location>
</feature>
<dbReference type="CDD" id="cd07987">
    <property type="entry name" value="LPLAT_MGAT-like"/>
    <property type="match status" value="1"/>
</dbReference>
<keyword evidence="3" id="KW-0444">Lipid biosynthesis</keyword>
<comment type="caution">
    <text evidence="11">Lacks conserved residue(s) required for the propagation of feature annotation.</text>
</comment>
<sequence>MTFLETLPDLPSQLVYMGLAAACLLVANSCTHGLAGDLLHGDEEGSWRFFQPGVGGTVFIATQACGWILFSLALVGLMTMAAFLLKGIACCMANLYFATGALMVAGQLVLGGSLFAFRTSAGREPRLPACSIHGHVLIAGLHLPVHIFCSVVAISMVVLPLQVAVTAWVSVIIPYYGLTSWGDPAHTGRREWGRFRAFISAHIDEAMRFWVGGVSVKRSSNKELPPGKKYVFGYHPHGLYPTGAAYLSAVPAFQEALPGIQPATLVASALFLAPIIRDFAGWGGLRQVSRKSFVHALQTKGSVLLCPGGQAELIDAFRFHGPEKEVVINCRHRGFVRVALEHGAALVPVLVFGELLCLRNLFSLPVLQQLTYRALGFPVPYLLVGRWLTPIPRPHPVEFIVGDPIERDSSRQGVSVTDAEVEDIHRRYFHAIVDLFERHKGFHRGYENAKLVLSEDR</sequence>